<evidence type="ECO:0000313" key="4">
    <source>
        <dbReference type="Proteomes" id="UP000095468"/>
    </source>
</evidence>
<organism evidence="3 4">
    <name type="scientific">Collinsella aerofaciens</name>
    <dbReference type="NCBI Taxonomy" id="74426"/>
    <lineage>
        <taxon>Bacteria</taxon>
        <taxon>Bacillati</taxon>
        <taxon>Actinomycetota</taxon>
        <taxon>Coriobacteriia</taxon>
        <taxon>Coriobacteriales</taxon>
        <taxon>Coriobacteriaceae</taxon>
        <taxon>Collinsella</taxon>
    </lineage>
</organism>
<dbReference type="CDD" id="cd07067">
    <property type="entry name" value="HP_PGM_like"/>
    <property type="match status" value="1"/>
</dbReference>
<keyword evidence="3" id="KW-0413">Isomerase</keyword>
<dbReference type="Proteomes" id="UP000095468">
    <property type="component" value="Unassembled WGS sequence"/>
</dbReference>
<dbReference type="GO" id="GO:0043456">
    <property type="term" value="P:regulation of pentose-phosphate shunt"/>
    <property type="evidence" value="ECO:0007669"/>
    <property type="project" value="TreeGrafter"/>
</dbReference>
<protein>
    <submittedName>
        <fullName evidence="3">2,3-bisphosphoglycerate-dependent phosphoglycerate mutase</fullName>
        <ecNumber evidence="3">5.4.2.-</ecNumber>
    </submittedName>
</protein>
<dbReference type="SUPFAM" id="SSF53254">
    <property type="entry name" value="Phosphoglycerate mutase-like"/>
    <property type="match status" value="1"/>
</dbReference>
<dbReference type="PANTHER" id="PTHR46517">
    <property type="entry name" value="FRUCTOSE-2,6-BISPHOSPHATASE TIGAR"/>
    <property type="match status" value="1"/>
</dbReference>
<dbReference type="GO" id="GO:0004331">
    <property type="term" value="F:fructose-2,6-bisphosphate 2-phosphatase activity"/>
    <property type="evidence" value="ECO:0007669"/>
    <property type="project" value="TreeGrafter"/>
</dbReference>
<dbReference type="GO" id="GO:0016853">
    <property type="term" value="F:isomerase activity"/>
    <property type="evidence" value="ECO:0007669"/>
    <property type="project" value="UniProtKB-KW"/>
</dbReference>
<dbReference type="InterPro" id="IPR013078">
    <property type="entry name" value="His_Pase_superF_clade-1"/>
</dbReference>
<keyword evidence="1" id="KW-0378">Hydrolase</keyword>
<gene>
    <name evidence="3" type="primary">gpmA</name>
    <name evidence="3" type="ORF">ERS852381_00703</name>
</gene>
<dbReference type="SMART" id="SM00855">
    <property type="entry name" value="PGAM"/>
    <property type="match status" value="1"/>
</dbReference>
<dbReference type="AlphaFoldDB" id="A0A174A022"/>
<dbReference type="EMBL" id="CYYP01000004">
    <property type="protein sequence ID" value="CUN80956.1"/>
    <property type="molecule type" value="Genomic_DNA"/>
</dbReference>
<accession>A0A174A022</accession>
<dbReference type="GO" id="GO:0045820">
    <property type="term" value="P:negative regulation of glycolytic process"/>
    <property type="evidence" value="ECO:0007669"/>
    <property type="project" value="TreeGrafter"/>
</dbReference>
<dbReference type="RefSeq" id="WP_055285833.1">
    <property type="nucleotide sequence ID" value="NZ_CYYP01000004.1"/>
</dbReference>
<dbReference type="InterPro" id="IPR001345">
    <property type="entry name" value="PG/BPGM_mutase_AS"/>
</dbReference>
<dbReference type="PANTHER" id="PTHR46517:SF1">
    <property type="entry name" value="FRUCTOSE-2,6-BISPHOSPHATASE TIGAR"/>
    <property type="match status" value="1"/>
</dbReference>
<sequence>MNKDLYLVRHGQTIFNLKRIIQGWSDSPLTQLGCDQAARAGMFLRARGIEPDHAYTSTLHRTEQTIANLWPGLAYERLDGLREWFFGDFEAERVMLMPERPWCDFYRQFGGEGQMQVRERMVATLTELMQRSDHTCVLAVSHGSAIKEFMDHVKGAAADERDRVPGNCSVLHFAFDDESDTFELIEIFTQEDYARELGLEPLVATAGPQRG</sequence>
<dbReference type="EC" id="5.4.2.-" evidence="3"/>
<dbReference type="InterPro" id="IPR051695">
    <property type="entry name" value="Phosphoglycerate_Mutase"/>
</dbReference>
<dbReference type="InterPro" id="IPR029033">
    <property type="entry name" value="His_PPase_superfam"/>
</dbReference>
<dbReference type="Gene3D" id="3.40.50.1240">
    <property type="entry name" value="Phosphoglycerate mutase-like"/>
    <property type="match status" value="1"/>
</dbReference>
<dbReference type="GO" id="GO:0005829">
    <property type="term" value="C:cytosol"/>
    <property type="evidence" value="ECO:0007669"/>
    <property type="project" value="TreeGrafter"/>
</dbReference>
<evidence type="ECO:0000313" key="3">
    <source>
        <dbReference type="EMBL" id="CUN80956.1"/>
    </source>
</evidence>
<name>A0A174A022_9ACTN</name>
<evidence type="ECO:0000256" key="2">
    <source>
        <dbReference type="PIRSR" id="PIRSR613078-2"/>
    </source>
</evidence>
<dbReference type="Pfam" id="PF00300">
    <property type="entry name" value="His_Phos_1"/>
    <property type="match status" value="1"/>
</dbReference>
<evidence type="ECO:0000256" key="1">
    <source>
        <dbReference type="ARBA" id="ARBA00022801"/>
    </source>
</evidence>
<dbReference type="PROSITE" id="PS00175">
    <property type="entry name" value="PG_MUTASE"/>
    <property type="match status" value="1"/>
</dbReference>
<feature type="binding site" evidence="2">
    <location>
        <begin position="9"/>
        <end position="16"/>
    </location>
    <ligand>
        <name>substrate</name>
    </ligand>
</feature>
<reference evidence="3 4" key="1">
    <citation type="submission" date="2015-09" db="EMBL/GenBank/DDBJ databases">
        <authorList>
            <consortium name="Pathogen Informatics"/>
        </authorList>
    </citation>
    <scope>NUCLEOTIDE SEQUENCE [LARGE SCALE GENOMIC DNA]</scope>
    <source>
        <strain evidence="3 4">2789STDY5608823</strain>
    </source>
</reference>
<feature type="binding site" evidence="2">
    <location>
        <position position="61"/>
    </location>
    <ligand>
        <name>substrate</name>
    </ligand>
</feature>
<proteinExistence type="predicted"/>